<evidence type="ECO:0000259" key="3">
    <source>
        <dbReference type="PROSITE" id="PS51898"/>
    </source>
</evidence>
<dbReference type="Pfam" id="PF00589">
    <property type="entry name" value="Phage_integrase"/>
    <property type="match status" value="1"/>
</dbReference>
<dbReference type="GO" id="GO:0006310">
    <property type="term" value="P:DNA recombination"/>
    <property type="evidence" value="ECO:0007669"/>
    <property type="project" value="UniProtKB-KW"/>
</dbReference>
<dbReference type="GO" id="GO:0003677">
    <property type="term" value="F:DNA binding"/>
    <property type="evidence" value="ECO:0007669"/>
    <property type="project" value="UniProtKB-KW"/>
</dbReference>
<protein>
    <submittedName>
        <fullName evidence="4">Site-specific recombinase XerD</fullName>
    </submittedName>
</protein>
<reference evidence="5" key="1">
    <citation type="submission" date="2016-10" db="EMBL/GenBank/DDBJ databases">
        <authorList>
            <person name="Varghese N."/>
            <person name="Submissions S."/>
        </authorList>
    </citation>
    <scope>NUCLEOTIDE SEQUENCE [LARGE SCALE GENOMIC DNA]</scope>
    <source>
        <strain evidence="5">DSM 44232</strain>
    </source>
</reference>
<dbReference type="PROSITE" id="PS51898">
    <property type="entry name" value="TYR_RECOMBINASE"/>
    <property type="match status" value="1"/>
</dbReference>
<evidence type="ECO:0000256" key="1">
    <source>
        <dbReference type="ARBA" id="ARBA00023125"/>
    </source>
</evidence>
<dbReference type="Gene3D" id="1.10.150.130">
    <property type="match status" value="1"/>
</dbReference>
<name>A0A1I6FHB8_9PSEU</name>
<organism evidence="4 5">
    <name type="scientific">Lentzea waywayandensis</name>
    <dbReference type="NCBI Taxonomy" id="84724"/>
    <lineage>
        <taxon>Bacteria</taxon>
        <taxon>Bacillati</taxon>
        <taxon>Actinomycetota</taxon>
        <taxon>Actinomycetes</taxon>
        <taxon>Pseudonocardiales</taxon>
        <taxon>Pseudonocardiaceae</taxon>
        <taxon>Lentzea</taxon>
    </lineage>
</organism>
<keyword evidence="1" id="KW-0238">DNA-binding</keyword>
<dbReference type="Proteomes" id="UP000198583">
    <property type="component" value="Unassembled WGS sequence"/>
</dbReference>
<keyword evidence="2" id="KW-0233">DNA recombination</keyword>
<dbReference type="Gene3D" id="1.10.443.10">
    <property type="entry name" value="Intergrase catalytic core"/>
    <property type="match status" value="1"/>
</dbReference>
<dbReference type="SUPFAM" id="SSF56349">
    <property type="entry name" value="DNA breaking-rejoining enzymes"/>
    <property type="match status" value="1"/>
</dbReference>
<dbReference type="OrthoDB" id="4326943at2"/>
<keyword evidence="5" id="KW-1185">Reference proteome</keyword>
<proteinExistence type="predicted"/>
<dbReference type="EMBL" id="FOYL01000018">
    <property type="protein sequence ID" value="SFR29346.1"/>
    <property type="molecule type" value="Genomic_DNA"/>
</dbReference>
<dbReference type="PANTHER" id="PTHR30349">
    <property type="entry name" value="PHAGE INTEGRASE-RELATED"/>
    <property type="match status" value="1"/>
</dbReference>
<dbReference type="STRING" id="84724.SAMN04488564_118147"/>
<dbReference type="InterPro" id="IPR013762">
    <property type="entry name" value="Integrase-like_cat_sf"/>
</dbReference>
<evidence type="ECO:0000313" key="4">
    <source>
        <dbReference type="EMBL" id="SFR29346.1"/>
    </source>
</evidence>
<evidence type="ECO:0000256" key="2">
    <source>
        <dbReference type="ARBA" id="ARBA00023172"/>
    </source>
</evidence>
<dbReference type="InterPro" id="IPR050090">
    <property type="entry name" value="Tyrosine_recombinase_XerCD"/>
</dbReference>
<dbReference type="InterPro" id="IPR011010">
    <property type="entry name" value="DNA_brk_join_enz"/>
</dbReference>
<dbReference type="AlphaFoldDB" id="A0A1I6FHB8"/>
<dbReference type="InterPro" id="IPR010998">
    <property type="entry name" value="Integrase_recombinase_N"/>
</dbReference>
<dbReference type="InterPro" id="IPR002104">
    <property type="entry name" value="Integrase_catalytic"/>
</dbReference>
<dbReference type="RefSeq" id="WP_093605765.1">
    <property type="nucleotide sequence ID" value="NZ_FOYL01000018.1"/>
</dbReference>
<dbReference type="GO" id="GO:0015074">
    <property type="term" value="P:DNA integration"/>
    <property type="evidence" value="ECO:0007669"/>
    <property type="project" value="InterPro"/>
</dbReference>
<feature type="domain" description="Tyr recombinase" evidence="3">
    <location>
        <begin position="183"/>
        <end position="378"/>
    </location>
</feature>
<accession>A0A1I6FHB8</accession>
<gene>
    <name evidence="4" type="ORF">SAMN04488564_118147</name>
</gene>
<sequence>MSKPPMALGTYGEIWFVRTSAGKVRAITNYRDYDGVTRQVERTAKTENAAKNRLKEALRDRARAVVGEEITDRTKVSEVADKYLAELDESKKAARTKRTYRESWDRDLKDAVGSLTGREITTGTAERVLRTIRDTAGLGSAKHAKVVLTAIMGLYVRYDAIGTNPVREVGTLGESKKVKPVRKKLTKIEWDDYLRLRAYLLGNERARNLDLVDLVDMHAAVGPRLGEFLALDWTRVREDEGVILLEGTVIRLTGIGLFVQPHTKSVAGMRTLKIPAWAMDVLRRRRETSESEWVFPSSSGTLRDPDNTRKALRSVLEGSEWEGLHPHAFRHLVATQLDAAGLSAREIADYLGHAQVSMTQDVYMNRKSVGHRAADALEGLKPTE</sequence>
<evidence type="ECO:0000313" key="5">
    <source>
        <dbReference type="Proteomes" id="UP000198583"/>
    </source>
</evidence>